<evidence type="ECO:0000259" key="2">
    <source>
        <dbReference type="Pfam" id="PF00561"/>
    </source>
</evidence>
<name>A0A1I6Q129_9CAUL</name>
<dbReference type="GO" id="GO:0016020">
    <property type="term" value="C:membrane"/>
    <property type="evidence" value="ECO:0007669"/>
    <property type="project" value="TreeGrafter"/>
</dbReference>
<keyword evidence="1" id="KW-0732">Signal</keyword>
<evidence type="ECO:0000313" key="4">
    <source>
        <dbReference type="Proteomes" id="UP000198788"/>
    </source>
</evidence>
<dbReference type="AlphaFoldDB" id="A0A1I6Q129"/>
<dbReference type="PRINTS" id="PR00111">
    <property type="entry name" value="ABHYDROLASE"/>
</dbReference>
<dbReference type="PANTHER" id="PTHR43798">
    <property type="entry name" value="MONOACYLGLYCEROL LIPASE"/>
    <property type="match status" value="1"/>
</dbReference>
<keyword evidence="4" id="KW-1185">Reference proteome</keyword>
<dbReference type="OrthoDB" id="9799612at2"/>
<dbReference type="SUPFAM" id="SSF53474">
    <property type="entry name" value="alpha/beta-Hydrolases"/>
    <property type="match status" value="1"/>
</dbReference>
<evidence type="ECO:0000256" key="1">
    <source>
        <dbReference type="SAM" id="SignalP"/>
    </source>
</evidence>
<accession>A0A1I6Q129</accession>
<dbReference type="InterPro" id="IPR000073">
    <property type="entry name" value="AB_hydrolase_1"/>
</dbReference>
<gene>
    <name evidence="3" type="ORF">SAMN05192570_1464</name>
</gene>
<organism evidence="3 4">
    <name type="scientific">Brevundimonas viscosa</name>
    <dbReference type="NCBI Taxonomy" id="871741"/>
    <lineage>
        <taxon>Bacteria</taxon>
        <taxon>Pseudomonadati</taxon>
        <taxon>Pseudomonadota</taxon>
        <taxon>Alphaproteobacteria</taxon>
        <taxon>Caulobacterales</taxon>
        <taxon>Caulobacteraceae</taxon>
        <taxon>Brevundimonas</taxon>
    </lineage>
</organism>
<dbReference type="Gene3D" id="3.40.50.1820">
    <property type="entry name" value="alpha/beta hydrolase"/>
    <property type="match status" value="1"/>
</dbReference>
<dbReference type="RefSeq" id="WP_092308279.1">
    <property type="nucleotide sequence ID" value="NZ_FOZV01000002.1"/>
</dbReference>
<proteinExistence type="predicted"/>
<reference evidence="4" key="1">
    <citation type="submission" date="2016-10" db="EMBL/GenBank/DDBJ databases">
        <authorList>
            <person name="Varghese N."/>
            <person name="Submissions S."/>
        </authorList>
    </citation>
    <scope>NUCLEOTIDE SEQUENCE [LARGE SCALE GENOMIC DNA]</scope>
    <source>
        <strain evidence="4">CGMCC 1.10683</strain>
    </source>
</reference>
<dbReference type="InterPro" id="IPR029058">
    <property type="entry name" value="AB_hydrolase_fold"/>
</dbReference>
<dbReference type="Proteomes" id="UP000198788">
    <property type="component" value="Unassembled WGS sequence"/>
</dbReference>
<dbReference type="InterPro" id="IPR050266">
    <property type="entry name" value="AB_hydrolase_sf"/>
</dbReference>
<feature type="signal peptide" evidence="1">
    <location>
        <begin position="1"/>
        <end position="22"/>
    </location>
</feature>
<feature type="chain" id="PRO_5011762789" evidence="1">
    <location>
        <begin position="23"/>
        <end position="311"/>
    </location>
</feature>
<feature type="domain" description="AB hydrolase-1" evidence="2">
    <location>
        <begin position="64"/>
        <end position="182"/>
    </location>
</feature>
<dbReference type="Pfam" id="PF00561">
    <property type="entry name" value="Abhydrolase_1"/>
    <property type="match status" value="1"/>
</dbReference>
<dbReference type="EMBL" id="FOZV01000002">
    <property type="protein sequence ID" value="SFS46112.1"/>
    <property type="molecule type" value="Genomic_DNA"/>
</dbReference>
<evidence type="ECO:0000313" key="3">
    <source>
        <dbReference type="EMBL" id="SFS46112.1"/>
    </source>
</evidence>
<protein>
    <submittedName>
        <fullName evidence="3">Pimeloyl-ACP methyl ester carboxylesterase</fullName>
    </submittedName>
</protein>
<sequence>MRPILLTAVAAAALAAALPVWAQPAAPPAEAAVQAAALRTDSATVNGGEVRYFVHGDLGSGATPVLVLHGAFMSSDAMKPLTDLMPGRPLIVLDQRGHGRTGDLPGPIAYESLADDAAAVLADAGVGKADVVGYSMGAGAALQLALRHPERVDHLVVISVSFNEAGNLPGFTEMMAQITPQMFAGSAMEREFRRLAPDPEAFASVVDKIKVMDHGQDWPAEDIRALPHPTLVIVGDHDIVRPEHAVELYRLRGGGDAARASQPFLTEPPPARLAILPGASHIGVFGEPQRLADAILPFLDDAVPPPPPGFF</sequence>
<dbReference type="STRING" id="871741.SAMN05192570_1464"/>
<dbReference type="PANTHER" id="PTHR43798:SF33">
    <property type="entry name" value="HYDROLASE, PUTATIVE (AFU_ORTHOLOGUE AFUA_2G14860)-RELATED"/>
    <property type="match status" value="1"/>
</dbReference>